<sequence>MEYGYNLQPAQAGKSAKIPLKKSGWTRRSNLPRTVVESTRRDRVSLEFSMMSFAPQTRNPWLRN</sequence>
<comment type="caution">
    <text evidence="1">The sequence shown here is derived from an EMBL/GenBank/DDBJ whole genome shotgun (WGS) entry which is preliminary data.</text>
</comment>
<organism evidence="1 2">
    <name type="scientific">Ramazzottius varieornatus</name>
    <name type="common">Water bear</name>
    <name type="synonym">Tardigrade</name>
    <dbReference type="NCBI Taxonomy" id="947166"/>
    <lineage>
        <taxon>Eukaryota</taxon>
        <taxon>Metazoa</taxon>
        <taxon>Ecdysozoa</taxon>
        <taxon>Tardigrada</taxon>
        <taxon>Eutardigrada</taxon>
        <taxon>Parachela</taxon>
        <taxon>Hypsibioidea</taxon>
        <taxon>Ramazzottiidae</taxon>
        <taxon>Ramazzottius</taxon>
    </lineage>
</organism>
<gene>
    <name evidence="1" type="primary">RvY_07568-1</name>
    <name evidence="1" type="synonym">RvY_07568.1</name>
    <name evidence="1" type="ORF">RvY_07568</name>
</gene>
<evidence type="ECO:0000313" key="2">
    <source>
        <dbReference type="Proteomes" id="UP000186922"/>
    </source>
</evidence>
<evidence type="ECO:0000313" key="1">
    <source>
        <dbReference type="EMBL" id="GAU96074.1"/>
    </source>
</evidence>
<accession>A0A1D1V2N8</accession>
<dbReference type="Proteomes" id="UP000186922">
    <property type="component" value="Unassembled WGS sequence"/>
</dbReference>
<keyword evidence="2" id="KW-1185">Reference proteome</keyword>
<proteinExistence type="predicted"/>
<protein>
    <submittedName>
        <fullName evidence="1">Uncharacterized protein</fullName>
    </submittedName>
</protein>
<dbReference type="AlphaFoldDB" id="A0A1D1V2N8"/>
<name>A0A1D1V2N8_RAMVA</name>
<reference evidence="1 2" key="1">
    <citation type="journal article" date="2016" name="Nat. Commun.">
        <title>Extremotolerant tardigrade genome and improved radiotolerance of human cultured cells by tardigrade-unique protein.</title>
        <authorList>
            <person name="Hashimoto T."/>
            <person name="Horikawa D.D."/>
            <person name="Saito Y."/>
            <person name="Kuwahara H."/>
            <person name="Kozuka-Hata H."/>
            <person name="Shin-I T."/>
            <person name="Minakuchi Y."/>
            <person name="Ohishi K."/>
            <person name="Motoyama A."/>
            <person name="Aizu T."/>
            <person name="Enomoto A."/>
            <person name="Kondo K."/>
            <person name="Tanaka S."/>
            <person name="Hara Y."/>
            <person name="Koshikawa S."/>
            <person name="Sagara H."/>
            <person name="Miura T."/>
            <person name="Yokobori S."/>
            <person name="Miyagawa K."/>
            <person name="Suzuki Y."/>
            <person name="Kubo T."/>
            <person name="Oyama M."/>
            <person name="Kohara Y."/>
            <person name="Fujiyama A."/>
            <person name="Arakawa K."/>
            <person name="Katayama T."/>
            <person name="Toyoda A."/>
            <person name="Kunieda T."/>
        </authorList>
    </citation>
    <scope>NUCLEOTIDE SEQUENCE [LARGE SCALE GENOMIC DNA]</scope>
    <source>
        <strain evidence="1 2">YOKOZUNA-1</strain>
    </source>
</reference>
<dbReference type="EMBL" id="BDGG01000003">
    <property type="protein sequence ID" value="GAU96074.1"/>
    <property type="molecule type" value="Genomic_DNA"/>
</dbReference>